<dbReference type="RefSeq" id="WP_163950455.1">
    <property type="nucleotide sequence ID" value="NZ_JAAIKC010000008.1"/>
</dbReference>
<name>A0A6G4A109_9BACL</name>
<gene>
    <name evidence="2" type="ORF">GK047_19315</name>
</gene>
<evidence type="ECO:0000259" key="1">
    <source>
        <dbReference type="Pfam" id="PF11127"/>
    </source>
</evidence>
<reference evidence="2" key="1">
    <citation type="submission" date="2020-02" db="EMBL/GenBank/DDBJ databases">
        <authorList>
            <person name="Shen X.-R."/>
            <person name="Zhang Y.-X."/>
        </authorList>
    </citation>
    <scope>NUCLEOTIDE SEQUENCE</scope>
    <source>
        <strain evidence="2">SYP-B3998</strain>
    </source>
</reference>
<dbReference type="AlphaFoldDB" id="A0A6G4A109"/>
<feature type="domain" description="Inner membrane protein YgaP-like transmembrane" evidence="1">
    <location>
        <begin position="1"/>
        <end position="60"/>
    </location>
</feature>
<comment type="caution">
    <text evidence="2">The sequence shown here is derived from an EMBL/GenBank/DDBJ whole genome shotgun (WGS) entry which is preliminary data.</text>
</comment>
<dbReference type="Pfam" id="PF11127">
    <property type="entry name" value="YgaP-like_TM"/>
    <property type="match status" value="1"/>
</dbReference>
<dbReference type="EMBL" id="JAAIKC010000008">
    <property type="protein sequence ID" value="NEW08153.1"/>
    <property type="molecule type" value="Genomic_DNA"/>
</dbReference>
<accession>A0A6G4A109</accession>
<proteinExistence type="predicted"/>
<evidence type="ECO:0000313" key="2">
    <source>
        <dbReference type="EMBL" id="NEW08153.1"/>
    </source>
</evidence>
<sequence length="64" mass="6986">MQCNVGKTEQLIRITIGSAIILAGAYYKRWWGFIGIAPIVTGATRYCPLNAVLGISNCKANRKT</sequence>
<dbReference type="InterPro" id="IPR021309">
    <property type="entry name" value="YgaP-like_TM"/>
</dbReference>
<protein>
    <submittedName>
        <fullName evidence="2">DUF2892 domain-containing protein</fullName>
    </submittedName>
</protein>
<organism evidence="2">
    <name type="scientific">Paenibacillus sp. SYP-B3998</name>
    <dbReference type="NCBI Taxonomy" id="2678564"/>
    <lineage>
        <taxon>Bacteria</taxon>
        <taxon>Bacillati</taxon>
        <taxon>Bacillota</taxon>
        <taxon>Bacilli</taxon>
        <taxon>Bacillales</taxon>
        <taxon>Paenibacillaceae</taxon>
        <taxon>Paenibacillus</taxon>
    </lineage>
</organism>